<evidence type="ECO:0000313" key="3">
    <source>
        <dbReference type="Proteomes" id="UP000290572"/>
    </source>
</evidence>
<feature type="region of interest" description="Disordered" evidence="1">
    <location>
        <begin position="194"/>
        <end position="215"/>
    </location>
</feature>
<proteinExistence type="predicted"/>
<feature type="region of interest" description="Disordered" evidence="1">
    <location>
        <begin position="1"/>
        <end position="51"/>
    </location>
</feature>
<comment type="caution">
    <text evidence="2">The sequence shown here is derived from an EMBL/GenBank/DDBJ whole genome shotgun (WGS) entry which is preliminary data.</text>
</comment>
<evidence type="ECO:0000313" key="2">
    <source>
        <dbReference type="EMBL" id="RXN12026.1"/>
    </source>
</evidence>
<dbReference type="Proteomes" id="UP000290572">
    <property type="component" value="Unassembled WGS sequence"/>
</dbReference>
<reference evidence="2 3" key="1">
    <citation type="submission" date="2018-03" db="EMBL/GenBank/DDBJ databases">
        <title>Draft genome sequence of Rohu Carp (Labeo rohita).</title>
        <authorList>
            <person name="Das P."/>
            <person name="Kushwaha B."/>
            <person name="Joshi C.G."/>
            <person name="Kumar D."/>
            <person name="Nagpure N.S."/>
            <person name="Sahoo L."/>
            <person name="Das S.P."/>
            <person name="Bit A."/>
            <person name="Patnaik S."/>
            <person name="Meher P.K."/>
            <person name="Jayasankar P."/>
            <person name="Koringa P.G."/>
            <person name="Patel N.V."/>
            <person name="Hinsu A.T."/>
            <person name="Kumar R."/>
            <person name="Pandey M."/>
            <person name="Agarwal S."/>
            <person name="Srivastava S."/>
            <person name="Singh M."/>
            <person name="Iquebal M.A."/>
            <person name="Jaiswal S."/>
            <person name="Angadi U.B."/>
            <person name="Kumar N."/>
            <person name="Raza M."/>
            <person name="Shah T.M."/>
            <person name="Rai A."/>
            <person name="Jena J.K."/>
        </authorList>
    </citation>
    <scope>NUCLEOTIDE SEQUENCE [LARGE SCALE GENOMIC DNA]</scope>
    <source>
        <strain evidence="2">DASCIFA01</strain>
        <tissue evidence="2">Testis</tissue>
    </source>
</reference>
<feature type="compositionally biased region" description="Polar residues" evidence="1">
    <location>
        <begin position="38"/>
        <end position="49"/>
    </location>
</feature>
<dbReference type="EMBL" id="QBIY01013094">
    <property type="protein sequence ID" value="RXN12026.1"/>
    <property type="molecule type" value="Genomic_DNA"/>
</dbReference>
<keyword evidence="3" id="KW-1185">Reference proteome</keyword>
<evidence type="ECO:0000256" key="1">
    <source>
        <dbReference type="SAM" id="MobiDB-lite"/>
    </source>
</evidence>
<name>A0A498LXT2_LABRO</name>
<sequence>MRADVICSGSDESVENASPEPPPPDPGGLPSAHGLSWSHPQAGQDSSGPSRLCKLARKTAATNDTNTSFEVASTARSEGFSHNQQIEDENINMLSDTVQKSSESEADMAPTLKEELSEWASMFQDYLCYVVLHFIEHNEVEVAPSKWLEWVNEIVMIWQDYGHKKLKKPHMLKTLMGMVGRKVIPPIRFREEEVQPSQPRWAKQSQRSHENSESSEGEFIVVCPYTTKTVF</sequence>
<gene>
    <name evidence="2" type="ORF">ROHU_010330</name>
</gene>
<dbReference type="AlphaFoldDB" id="A0A498LXT2"/>
<accession>A0A498LXT2</accession>
<organism evidence="2 3">
    <name type="scientific">Labeo rohita</name>
    <name type="common">Indian major carp</name>
    <name type="synonym">Cyprinus rohita</name>
    <dbReference type="NCBI Taxonomy" id="84645"/>
    <lineage>
        <taxon>Eukaryota</taxon>
        <taxon>Metazoa</taxon>
        <taxon>Chordata</taxon>
        <taxon>Craniata</taxon>
        <taxon>Vertebrata</taxon>
        <taxon>Euteleostomi</taxon>
        <taxon>Actinopterygii</taxon>
        <taxon>Neopterygii</taxon>
        <taxon>Teleostei</taxon>
        <taxon>Ostariophysi</taxon>
        <taxon>Cypriniformes</taxon>
        <taxon>Cyprinidae</taxon>
        <taxon>Labeoninae</taxon>
        <taxon>Labeonini</taxon>
        <taxon>Labeo</taxon>
    </lineage>
</organism>
<protein>
    <submittedName>
        <fullName evidence="2">Uncharacterized protein</fullName>
    </submittedName>
</protein>